<evidence type="ECO:0000313" key="2">
    <source>
        <dbReference type="EMBL" id="MFC4025573.1"/>
    </source>
</evidence>
<dbReference type="EMBL" id="JBHSAO010000016">
    <property type="protein sequence ID" value="MFC4025573.1"/>
    <property type="molecule type" value="Genomic_DNA"/>
</dbReference>
<sequence length="51" mass="6146">MNHIIYKITRLHYYDRVVQLLEEKNSVMDIHRQVGVTRNTVYISNISHPIH</sequence>
<feature type="domain" description="Resolvase HTH" evidence="1">
    <location>
        <begin position="12"/>
        <end position="42"/>
    </location>
</feature>
<keyword evidence="3" id="KW-1185">Reference proteome</keyword>
<gene>
    <name evidence="2" type="ORF">ACFOUV_17480</name>
</gene>
<comment type="caution">
    <text evidence="2">The sequence shown here is derived from an EMBL/GenBank/DDBJ whole genome shotgun (WGS) entry which is preliminary data.</text>
</comment>
<dbReference type="Gene3D" id="1.10.10.60">
    <property type="entry name" value="Homeodomain-like"/>
    <property type="match status" value="1"/>
</dbReference>
<organism evidence="2 3">
    <name type="scientific">Oceanobacillus longus</name>
    <dbReference type="NCBI Taxonomy" id="930120"/>
    <lineage>
        <taxon>Bacteria</taxon>
        <taxon>Bacillati</taxon>
        <taxon>Bacillota</taxon>
        <taxon>Bacilli</taxon>
        <taxon>Bacillales</taxon>
        <taxon>Bacillaceae</taxon>
        <taxon>Oceanobacillus</taxon>
    </lineage>
</organism>
<protein>
    <submittedName>
        <fullName evidence="2">Helix-turn-helix domain-containing protein</fullName>
    </submittedName>
</protein>
<evidence type="ECO:0000313" key="3">
    <source>
        <dbReference type="Proteomes" id="UP001595772"/>
    </source>
</evidence>
<accession>A0ABV8H3H7</accession>
<reference evidence="3" key="1">
    <citation type="journal article" date="2019" name="Int. J. Syst. Evol. Microbiol.">
        <title>The Global Catalogue of Microorganisms (GCM) 10K type strain sequencing project: providing services to taxonomists for standard genome sequencing and annotation.</title>
        <authorList>
            <consortium name="The Broad Institute Genomics Platform"/>
            <consortium name="The Broad Institute Genome Sequencing Center for Infectious Disease"/>
            <person name="Wu L."/>
            <person name="Ma J."/>
        </authorList>
    </citation>
    <scope>NUCLEOTIDE SEQUENCE [LARGE SCALE GENOMIC DNA]</scope>
    <source>
        <strain evidence="3">IBRC-M 10703</strain>
    </source>
</reference>
<name>A0ABV8H3H7_9BACI</name>
<dbReference type="InterPro" id="IPR006120">
    <property type="entry name" value="Resolvase_HTH_dom"/>
</dbReference>
<dbReference type="Proteomes" id="UP001595772">
    <property type="component" value="Unassembled WGS sequence"/>
</dbReference>
<proteinExistence type="predicted"/>
<dbReference type="RefSeq" id="WP_379498063.1">
    <property type="nucleotide sequence ID" value="NZ_JBHSAO010000016.1"/>
</dbReference>
<evidence type="ECO:0000259" key="1">
    <source>
        <dbReference type="Pfam" id="PF02796"/>
    </source>
</evidence>
<dbReference type="Pfam" id="PF02796">
    <property type="entry name" value="HTH_7"/>
    <property type="match status" value="1"/>
</dbReference>